<protein>
    <submittedName>
        <fullName evidence="1">Biliverdin-producing heme oxygenase</fullName>
    </submittedName>
</protein>
<evidence type="ECO:0000313" key="1">
    <source>
        <dbReference type="EMBL" id="TRD10972.1"/>
    </source>
</evidence>
<name>A0A547P9Z4_9SPHN</name>
<proteinExistence type="predicted"/>
<gene>
    <name evidence="1" type="ORF">FGU71_03270</name>
</gene>
<dbReference type="OrthoDB" id="9149607at2"/>
<dbReference type="CDD" id="cd19166">
    <property type="entry name" value="HemeO-bac"/>
    <property type="match status" value="1"/>
</dbReference>
<dbReference type="SUPFAM" id="SSF48613">
    <property type="entry name" value="Heme oxygenase-like"/>
    <property type="match status" value="1"/>
</dbReference>
<evidence type="ECO:0000313" key="2">
    <source>
        <dbReference type="Proteomes" id="UP000316343"/>
    </source>
</evidence>
<dbReference type="RefSeq" id="WP_142787236.1">
    <property type="nucleotide sequence ID" value="NZ_VHJK01000001.1"/>
</dbReference>
<dbReference type="InterPro" id="IPR016084">
    <property type="entry name" value="Haem_Oase-like_multi-hlx"/>
</dbReference>
<dbReference type="EMBL" id="VHJK01000001">
    <property type="protein sequence ID" value="TRD10972.1"/>
    <property type="molecule type" value="Genomic_DNA"/>
</dbReference>
<keyword evidence="2" id="KW-1185">Reference proteome</keyword>
<dbReference type="Proteomes" id="UP000316343">
    <property type="component" value="Unassembled WGS sequence"/>
</dbReference>
<accession>A0A547P9Z4</accession>
<dbReference type="AlphaFoldDB" id="A0A547P9Z4"/>
<comment type="caution">
    <text evidence="1">The sequence shown here is derived from an EMBL/GenBank/DDBJ whole genome shotgun (WGS) entry which is preliminary data.</text>
</comment>
<reference evidence="1 2" key="1">
    <citation type="submission" date="2019-06" db="EMBL/GenBank/DDBJ databases">
        <title>Erythrobacter insulae sp. nov., isolated from a tidal flat.</title>
        <authorList>
            <person name="Yoon J.-H."/>
        </authorList>
    </citation>
    <scope>NUCLEOTIDE SEQUENCE [LARGE SCALE GENOMIC DNA]</scope>
    <source>
        <strain evidence="1 2">JBTF-M21</strain>
    </source>
</reference>
<dbReference type="Gene3D" id="1.20.910.10">
    <property type="entry name" value="Heme oxygenase-like"/>
    <property type="match status" value="1"/>
</dbReference>
<organism evidence="1 2">
    <name type="scientific">Erythrobacter insulae</name>
    <dbReference type="NCBI Taxonomy" id="2584124"/>
    <lineage>
        <taxon>Bacteria</taxon>
        <taxon>Pseudomonadati</taxon>
        <taxon>Pseudomonadota</taxon>
        <taxon>Alphaproteobacteria</taxon>
        <taxon>Sphingomonadales</taxon>
        <taxon>Erythrobacteraceae</taxon>
        <taxon>Erythrobacter/Porphyrobacter group</taxon>
        <taxon>Erythrobacter</taxon>
    </lineage>
</organism>
<sequence>MRSASGWTSTAAYGRFLALQYAARIPVETWLRENAPSDLRPPEQSQLIARDLATLNMPRPSVSSPFTLDVLPNDNASALGAAWVLAGSSLGNRAILKDLERNGRRHWPSAFLGDPGMLAFWKQLRPHIEMPASLKTLASATGAAIAVFDHFIANTSESGDLAQTCPAALV</sequence>